<dbReference type="EMBL" id="SNRW01016945">
    <property type="protein sequence ID" value="KAA6368840.1"/>
    <property type="molecule type" value="Genomic_DNA"/>
</dbReference>
<reference evidence="1 2" key="1">
    <citation type="submission" date="2019-03" db="EMBL/GenBank/DDBJ databases">
        <title>Single cell metagenomics reveals metabolic interactions within the superorganism composed of flagellate Streblomastix strix and complex community of Bacteroidetes bacteria on its surface.</title>
        <authorList>
            <person name="Treitli S.C."/>
            <person name="Kolisko M."/>
            <person name="Husnik F."/>
            <person name="Keeling P."/>
            <person name="Hampl V."/>
        </authorList>
    </citation>
    <scope>NUCLEOTIDE SEQUENCE [LARGE SCALE GENOMIC DNA]</scope>
    <source>
        <strain evidence="1">ST1C</strain>
    </source>
</reference>
<accession>A0A5J4UFG1</accession>
<evidence type="ECO:0000313" key="1">
    <source>
        <dbReference type="EMBL" id="KAA6368840.1"/>
    </source>
</evidence>
<comment type="caution">
    <text evidence="1">The sequence shown here is derived from an EMBL/GenBank/DDBJ whole genome shotgun (WGS) entry which is preliminary data.</text>
</comment>
<gene>
    <name evidence="1" type="ORF">EZS28_035632</name>
</gene>
<feature type="non-terminal residue" evidence="1">
    <location>
        <position position="1"/>
    </location>
</feature>
<protein>
    <submittedName>
        <fullName evidence="1">Uncharacterized protein</fullName>
    </submittedName>
</protein>
<dbReference type="Proteomes" id="UP000324800">
    <property type="component" value="Unassembled WGS sequence"/>
</dbReference>
<organism evidence="1 2">
    <name type="scientific">Streblomastix strix</name>
    <dbReference type="NCBI Taxonomy" id="222440"/>
    <lineage>
        <taxon>Eukaryota</taxon>
        <taxon>Metamonada</taxon>
        <taxon>Preaxostyla</taxon>
        <taxon>Oxymonadida</taxon>
        <taxon>Streblomastigidae</taxon>
        <taxon>Streblomastix</taxon>
    </lineage>
</organism>
<name>A0A5J4UFG1_9EUKA</name>
<proteinExistence type="predicted"/>
<evidence type="ECO:0000313" key="2">
    <source>
        <dbReference type="Proteomes" id="UP000324800"/>
    </source>
</evidence>
<sequence length="13" mass="1595">TALLRKSRMFKPF</sequence>